<keyword evidence="1" id="KW-1133">Transmembrane helix</keyword>
<name>A0A1D2NN48_ORCCI</name>
<feature type="transmembrane region" description="Helical" evidence="1">
    <location>
        <begin position="495"/>
        <end position="513"/>
    </location>
</feature>
<dbReference type="Proteomes" id="UP000094527">
    <property type="component" value="Unassembled WGS sequence"/>
</dbReference>
<feature type="transmembrane region" description="Helical" evidence="1">
    <location>
        <begin position="525"/>
        <end position="546"/>
    </location>
</feature>
<keyword evidence="1" id="KW-0472">Membrane</keyword>
<reference evidence="2 3" key="1">
    <citation type="journal article" date="2016" name="Genome Biol. Evol.">
        <title>Gene Family Evolution Reflects Adaptation to Soil Environmental Stressors in the Genome of the Collembolan Orchesella cincta.</title>
        <authorList>
            <person name="Faddeeva-Vakhrusheva A."/>
            <person name="Derks M.F."/>
            <person name="Anvar S.Y."/>
            <person name="Agamennone V."/>
            <person name="Suring W."/>
            <person name="Smit S."/>
            <person name="van Straalen N.M."/>
            <person name="Roelofs D."/>
        </authorList>
    </citation>
    <scope>NUCLEOTIDE SEQUENCE [LARGE SCALE GENOMIC DNA]</scope>
    <source>
        <tissue evidence="2">Mixed pool</tissue>
    </source>
</reference>
<evidence type="ECO:0008006" key="4">
    <source>
        <dbReference type="Google" id="ProtNLM"/>
    </source>
</evidence>
<keyword evidence="3" id="KW-1185">Reference proteome</keyword>
<protein>
    <recommendedName>
        <fullName evidence="4">Ferric-chelate reductase 1</fullName>
    </recommendedName>
</protein>
<dbReference type="STRING" id="48709.A0A1D2NN48"/>
<feature type="transmembrane region" description="Helical" evidence="1">
    <location>
        <begin position="632"/>
        <end position="652"/>
    </location>
</feature>
<evidence type="ECO:0000313" key="3">
    <source>
        <dbReference type="Proteomes" id="UP000094527"/>
    </source>
</evidence>
<evidence type="ECO:0000313" key="2">
    <source>
        <dbReference type="EMBL" id="ODN06366.1"/>
    </source>
</evidence>
<dbReference type="AlphaFoldDB" id="A0A1D2NN48"/>
<sequence>MELSTSKREPNLTFYTTFIYKDGVEKHDCQYSWNVKSLRDVELCDEEDKHFKMNIYAVQQTDSNGTTHLLNGWLHIEIELVDKSDSIRFVYAQVDDDLYNAIGEFVTDPLEQCLPSDPSVFLGPTPYQVLPCGAVGPREVKASQGVWMVAKQDLLYQKTGESREPLWMPIKDLRHGVHFTWRSGSTRVYILTTKAIELWRINTKNGTTLDEELYKDHYLYRKMPNYWLRSQWVGAADIKHPNWNVLKCDKLVTNDVSGQLTGEASWINRKAINNVKQEFFHPNFQSDSLRYACQVLPRFQQRYFATFGGRCTEINKDELKRHSHDYLQACNKNSSSPEFEGLNFTKYTVYTVTLNISRSLQCSNPCRAPVTVEDALDISNIFVKTVTKEDLLNRGLIHTTRSKHNILHFWQGRKYHGILCIFCAMFLNPVSLFAARYLKETFMQHQCCSIQVWFWVHICCSIASITLFVTSQITLHSSNVSWGHSLHLGGKIHHSVGWLAHFVLIVMIMFGVFRKGPKKLRKITLRLHLLVGFVHYFACLFLVVSSAEIPASPLLHRCDLDLGLPIGIPFIHYVVGGWILVDTCFHILMTRIEHFVERRIKVVHPGYFPTIPVLFPESRRDMGWSDCRKNMFYAYIGISFLFTWTAMFHLSIRQQPRGCSFGEMTCKAALGCSRVGLALCKKLRYSNCE</sequence>
<feature type="transmembrane region" description="Helical" evidence="1">
    <location>
        <begin position="566"/>
        <end position="589"/>
    </location>
</feature>
<feature type="transmembrane region" description="Helical" evidence="1">
    <location>
        <begin position="450"/>
        <end position="475"/>
    </location>
</feature>
<gene>
    <name evidence="2" type="ORF">Ocin01_00304</name>
</gene>
<comment type="caution">
    <text evidence="2">The sequence shown here is derived from an EMBL/GenBank/DDBJ whole genome shotgun (WGS) entry which is preliminary data.</text>
</comment>
<proteinExistence type="predicted"/>
<keyword evidence="1" id="KW-0812">Transmembrane</keyword>
<evidence type="ECO:0000256" key="1">
    <source>
        <dbReference type="SAM" id="Phobius"/>
    </source>
</evidence>
<organism evidence="2 3">
    <name type="scientific">Orchesella cincta</name>
    <name type="common">Springtail</name>
    <name type="synonym">Podura cincta</name>
    <dbReference type="NCBI Taxonomy" id="48709"/>
    <lineage>
        <taxon>Eukaryota</taxon>
        <taxon>Metazoa</taxon>
        <taxon>Ecdysozoa</taxon>
        <taxon>Arthropoda</taxon>
        <taxon>Hexapoda</taxon>
        <taxon>Collembola</taxon>
        <taxon>Entomobryomorpha</taxon>
        <taxon>Entomobryoidea</taxon>
        <taxon>Orchesellidae</taxon>
        <taxon>Orchesellinae</taxon>
        <taxon>Orchesella</taxon>
    </lineage>
</organism>
<feature type="transmembrane region" description="Helical" evidence="1">
    <location>
        <begin position="415"/>
        <end position="438"/>
    </location>
</feature>
<dbReference type="OrthoDB" id="8297071at2759"/>
<dbReference type="EMBL" id="LJIJ01000006">
    <property type="protein sequence ID" value="ODN06366.1"/>
    <property type="molecule type" value="Genomic_DNA"/>
</dbReference>
<accession>A0A1D2NN48</accession>